<name>A0A6A4X462_AMPAM</name>
<dbReference type="AlphaFoldDB" id="A0A6A4X462"/>
<gene>
    <name evidence="1" type="ORF">FJT64_001529</name>
</gene>
<keyword evidence="2" id="KW-1185">Reference proteome</keyword>
<evidence type="ECO:0000313" key="2">
    <source>
        <dbReference type="Proteomes" id="UP000440578"/>
    </source>
</evidence>
<dbReference type="EMBL" id="VIIS01000015">
    <property type="protein sequence ID" value="KAF0314526.1"/>
    <property type="molecule type" value="Genomic_DNA"/>
</dbReference>
<protein>
    <submittedName>
        <fullName evidence="1">Uncharacterized protein</fullName>
    </submittedName>
</protein>
<reference evidence="1 2" key="1">
    <citation type="submission" date="2019-07" db="EMBL/GenBank/DDBJ databases">
        <title>Draft genome assembly of a fouling barnacle, Amphibalanus amphitrite (Darwin, 1854): The first reference genome for Thecostraca.</title>
        <authorList>
            <person name="Kim W."/>
        </authorList>
    </citation>
    <scope>NUCLEOTIDE SEQUENCE [LARGE SCALE GENOMIC DNA]</scope>
    <source>
        <strain evidence="1">SNU_AA5</strain>
        <tissue evidence="1">Soma without cirri and trophi</tissue>
    </source>
</reference>
<accession>A0A6A4X462</accession>
<organism evidence="1 2">
    <name type="scientific">Amphibalanus amphitrite</name>
    <name type="common">Striped barnacle</name>
    <name type="synonym">Balanus amphitrite</name>
    <dbReference type="NCBI Taxonomy" id="1232801"/>
    <lineage>
        <taxon>Eukaryota</taxon>
        <taxon>Metazoa</taxon>
        <taxon>Ecdysozoa</taxon>
        <taxon>Arthropoda</taxon>
        <taxon>Crustacea</taxon>
        <taxon>Multicrustacea</taxon>
        <taxon>Cirripedia</taxon>
        <taxon>Thoracica</taxon>
        <taxon>Thoracicalcarea</taxon>
        <taxon>Balanomorpha</taxon>
        <taxon>Balanoidea</taxon>
        <taxon>Balanidae</taxon>
        <taxon>Amphibalaninae</taxon>
        <taxon>Amphibalanus</taxon>
    </lineage>
</organism>
<evidence type="ECO:0000313" key="1">
    <source>
        <dbReference type="EMBL" id="KAF0314526.1"/>
    </source>
</evidence>
<comment type="caution">
    <text evidence="1">The sequence shown here is derived from an EMBL/GenBank/DDBJ whole genome shotgun (WGS) entry which is preliminary data.</text>
</comment>
<dbReference type="OrthoDB" id="10674146at2759"/>
<proteinExistence type="predicted"/>
<sequence>MPLYQCLAALTRAEPDDPLFGCLVLLAEEADCREAAAGALTAALWSRTERQMALLLHQLRRLLGSALELQRRPELEPELGQEPGAAGAQHLRRALLAQLQFAEAHIGDSTGVGAERRALRLGDVHVPLSEYGRWRRRLAQLELEAAMCALQLAERQPAAL</sequence>
<dbReference type="Proteomes" id="UP000440578">
    <property type="component" value="Unassembled WGS sequence"/>
</dbReference>